<evidence type="ECO:0000313" key="4">
    <source>
        <dbReference type="EMBL" id="KAF4381258.1"/>
    </source>
</evidence>
<dbReference type="Gene3D" id="3.40.395.10">
    <property type="entry name" value="Adenoviral Proteinase, Chain A"/>
    <property type="match status" value="1"/>
</dbReference>
<gene>
    <name evidence="4" type="ORF">G4B88_009586</name>
</gene>
<organism evidence="4 5">
    <name type="scientific">Cannabis sativa</name>
    <name type="common">Hemp</name>
    <name type="synonym">Marijuana</name>
    <dbReference type="NCBI Taxonomy" id="3483"/>
    <lineage>
        <taxon>Eukaryota</taxon>
        <taxon>Viridiplantae</taxon>
        <taxon>Streptophyta</taxon>
        <taxon>Embryophyta</taxon>
        <taxon>Tracheophyta</taxon>
        <taxon>Spermatophyta</taxon>
        <taxon>Magnoliopsida</taxon>
        <taxon>eudicotyledons</taxon>
        <taxon>Gunneridae</taxon>
        <taxon>Pentapetalae</taxon>
        <taxon>rosids</taxon>
        <taxon>fabids</taxon>
        <taxon>Rosales</taxon>
        <taxon>Cannabaceae</taxon>
        <taxon>Cannabis</taxon>
    </lineage>
</organism>
<reference evidence="4 5" key="1">
    <citation type="journal article" date="2020" name="bioRxiv">
        <title>Sequence and annotation of 42 cannabis genomes reveals extensive copy number variation in cannabinoid synthesis and pathogen resistance genes.</title>
        <authorList>
            <person name="Mckernan K.J."/>
            <person name="Helbert Y."/>
            <person name="Kane L.T."/>
            <person name="Ebling H."/>
            <person name="Zhang L."/>
            <person name="Liu B."/>
            <person name="Eaton Z."/>
            <person name="Mclaughlin S."/>
            <person name="Kingan S."/>
            <person name="Baybayan P."/>
            <person name="Concepcion G."/>
            <person name="Jordan M."/>
            <person name="Riva A."/>
            <person name="Barbazuk W."/>
            <person name="Harkins T."/>
        </authorList>
    </citation>
    <scope>NUCLEOTIDE SEQUENCE [LARGE SCALE GENOMIC DNA]</scope>
    <source>
        <strain evidence="5">cv. Jamaican Lion 4</strain>
        <tissue evidence="4">Leaf</tissue>
    </source>
</reference>
<sequence length="202" mass="22687">MELVSSKNKLKEKYFKNMMSIMKGLVAMRIMKMAVRHETLLIKVDDLTHIFRPIAAQLSGAGGEKTTKNIQQDSPSHAHFFGDRFVTQRNMEGGQVSTCVCALYKESQEENNNVCKTNEELMICHIGSLHHQCNDLMSIKVAPANIVPLNKRTDCGIFMLKTMEMHIAGKCNKSATMLLNDDNIDTFRKAYAVQLYVGSADP</sequence>
<dbReference type="EMBL" id="JAATIQ010000112">
    <property type="protein sequence ID" value="KAF4381258.1"/>
    <property type="molecule type" value="Genomic_DNA"/>
</dbReference>
<feature type="domain" description="Ubiquitin-like protease family profile" evidence="3">
    <location>
        <begin position="147"/>
        <end position="196"/>
    </location>
</feature>
<dbReference type="Pfam" id="PF02902">
    <property type="entry name" value="Peptidase_C48"/>
    <property type="match status" value="1"/>
</dbReference>
<evidence type="ECO:0000259" key="3">
    <source>
        <dbReference type="Pfam" id="PF02902"/>
    </source>
</evidence>
<keyword evidence="2" id="KW-0378">Hydrolase</keyword>
<protein>
    <recommendedName>
        <fullName evidence="3">Ubiquitin-like protease family profile domain-containing protein</fullName>
    </recommendedName>
</protein>
<comment type="caution">
    <text evidence="4">The sequence shown here is derived from an EMBL/GenBank/DDBJ whole genome shotgun (WGS) entry which is preliminary data.</text>
</comment>
<keyword evidence="1" id="KW-0645">Protease</keyword>
<dbReference type="AlphaFoldDB" id="A0A7J6GEJ6"/>
<dbReference type="Proteomes" id="UP000583929">
    <property type="component" value="Unassembled WGS sequence"/>
</dbReference>
<evidence type="ECO:0000256" key="1">
    <source>
        <dbReference type="ARBA" id="ARBA00022670"/>
    </source>
</evidence>
<evidence type="ECO:0000256" key="2">
    <source>
        <dbReference type="ARBA" id="ARBA00022801"/>
    </source>
</evidence>
<dbReference type="GO" id="GO:0006508">
    <property type="term" value="P:proteolysis"/>
    <property type="evidence" value="ECO:0007669"/>
    <property type="project" value="UniProtKB-KW"/>
</dbReference>
<name>A0A7J6GEJ6_CANSA</name>
<accession>A0A7J6GEJ6</accession>
<keyword evidence="5" id="KW-1185">Reference proteome</keyword>
<evidence type="ECO:0000313" key="5">
    <source>
        <dbReference type="Proteomes" id="UP000583929"/>
    </source>
</evidence>
<dbReference type="GO" id="GO:0008234">
    <property type="term" value="F:cysteine-type peptidase activity"/>
    <property type="evidence" value="ECO:0007669"/>
    <property type="project" value="InterPro"/>
</dbReference>
<dbReference type="InterPro" id="IPR003653">
    <property type="entry name" value="Peptidase_C48_C"/>
</dbReference>
<proteinExistence type="predicted"/>